<organism evidence="7">
    <name type="scientific">Homalodisca liturata</name>
    <dbReference type="NCBI Taxonomy" id="320908"/>
    <lineage>
        <taxon>Eukaryota</taxon>
        <taxon>Metazoa</taxon>
        <taxon>Ecdysozoa</taxon>
        <taxon>Arthropoda</taxon>
        <taxon>Hexapoda</taxon>
        <taxon>Insecta</taxon>
        <taxon>Pterygota</taxon>
        <taxon>Neoptera</taxon>
        <taxon>Paraneoptera</taxon>
        <taxon>Hemiptera</taxon>
        <taxon>Auchenorrhyncha</taxon>
        <taxon>Membracoidea</taxon>
        <taxon>Cicadellidae</taxon>
        <taxon>Cicadellinae</taxon>
        <taxon>Proconiini</taxon>
        <taxon>Homalodisca</taxon>
    </lineage>
</organism>
<evidence type="ECO:0000256" key="3">
    <source>
        <dbReference type="ARBA" id="ARBA00022771"/>
    </source>
</evidence>
<evidence type="ECO:0000256" key="2">
    <source>
        <dbReference type="ARBA" id="ARBA00022723"/>
    </source>
</evidence>
<keyword evidence="3" id="KW-0863">Zinc-finger</keyword>
<dbReference type="EMBL" id="GECU01026660">
    <property type="protein sequence ID" value="JAS81046.1"/>
    <property type="molecule type" value="Transcribed_RNA"/>
</dbReference>
<accession>A0A1B6I295</accession>
<dbReference type="PANTHER" id="PTHR13340">
    <property type="entry name" value="GATA ZINC FINGER DOMAIN-CONTAINING"/>
    <property type="match status" value="1"/>
</dbReference>
<evidence type="ECO:0000256" key="6">
    <source>
        <dbReference type="SAM" id="MobiDB-lite"/>
    </source>
</evidence>
<keyword evidence="2" id="KW-0479">Metal-binding</keyword>
<dbReference type="SUPFAM" id="SSF57716">
    <property type="entry name" value="Glucocorticoid receptor-like (DNA-binding domain)"/>
    <property type="match status" value="1"/>
</dbReference>
<evidence type="ECO:0000313" key="7">
    <source>
        <dbReference type="EMBL" id="JAS81046.1"/>
    </source>
</evidence>
<name>A0A1B6I295_9HEMI</name>
<evidence type="ECO:0008006" key="8">
    <source>
        <dbReference type="Google" id="ProtNLM"/>
    </source>
</evidence>
<dbReference type="AlphaFoldDB" id="A0A1B6I295"/>
<reference evidence="7" key="1">
    <citation type="submission" date="2015-11" db="EMBL/GenBank/DDBJ databases">
        <title>De novo transcriptome assembly of four potential Pierce s Disease insect vectors from Arizona vineyards.</title>
        <authorList>
            <person name="Tassone E.E."/>
        </authorList>
    </citation>
    <scope>NUCLEOTIDE SEQUENCE</scope>
</reference>
<protein>
    <recommendedName>
        <fullName evidence="8">GATA zinc finger domain-containing protein 1</fullName>
    </recommendedName>
</protein>
<dbReference type="GO" id="GO:0008270">
    <property type="term" value="F:zinc ion binding"/>
    <property type="evidence" value="ECO:0007669"/>
    <property type="project" value="UniProtKB-KW"/>
</dbReference>
<feature type="region of interest" description="Disordered" evidence="6">
    <location>
        <begin position="61"/>
        <end position="80"/>
    </location>
</feature>
<proteinExistence type="predicted"/>
<dbReference type="GO" id="GO:0005634">
    <property type="term" value="C:nucleus"/>
    <property type="evidence" value="ECO:0007669"/>
    <property type="project" value="UniProtKB-SubCell"/>
</dbReference>
<evidence type="ECO:0000256" key="5">
    <source>
        <dbReference type="ARBA" id="ARBA00023242"/>
    </source>
</evidence>
<dbReference type="InterPro" id="IPR039050">
    <property type="entry name" value="GATAD1"/>
</dbReference>
<sequence>MSIVARAKMTQNDKVQCFKCGKTESLMWHRNDKDIMCNDCNESDKTVKVEEDELKQTTILEKPKASPRRSTKSTMNYKTRQNPNALPKQVALKGKGKRNVFKKTMPIKLQKSKSCFTTVSWALHKGTLYRIGDIVSVNDEEGDTYYCQIKGLMMDEYCQKSASITWLIPTYDDSPYVREGFDALTFVAGPDDDLPRSLDCFEFVMHAPSDYFKANSPFPTGLSQPKGSGYIWRRLGR</sequence>
<gene>
    <name evidence="7" type="ORF">g.12092</name>
</gene>
<keyword evidence="5" id="KW-0539">Nucleus</keyword>
<dbReference type="PANTHER" id="PTHR13340:SF2">
    <property type="entry name" value="GATA ZINC FINGER DOMAIN-CONTAINING PROTEIN 1"/>
    <property type="match status" value="1"/>
</dbReference>
<evidence type="ECO:0000256" key="4">
    <source>
        <dbReference type="ARBA" id="ARBA00022833"/>
    </source>
</evidence>
<dbReference type="GO" id="GO:0006325">
    <property type="term" value="P:chromatin organization"/>
    <property type="evidence" value="ECO:0007669"/>
    <property type="project" value="TreeGrafter"/>
</dbReference>
<comment type="subcellular location">
    <subcellularLocation>
        <location evidence="1">Nucleus</location>
    </subcellularLocation>
</comment>
<keyword evidence="4" id="KW-0862">Zinc</keyword>
<evidence type="ECO:0000256" key="1">
    <source>
        <dbReference type="ARBA" id="ARBA00004123"/>
    </source>
</evidence>